<keyword evidence="2" id="KW-1185">Reference proteome</keyword>
<dbReference type="AlphaFoldDB" id="A0A1E5IJL7"/>
<accession>A0A1E5IJL7</accession>
<proteinExistence type="predicted"/>
<evidence type="ECO:0000313" key="2">
    <source>
        <dbReference type="Proteomes" id="UP000095237"/>
    </source>
</evidence>
<comment type="caution">
    <text evidence="1">The sequence shown here is derived from an EMBL/GenBank/DDBJ whole genome shotgun (WGS) entry which is preliminary data.</text>
</comment>
<evidence type="ECO:0000313" key="1">
    <source>
        <dbReference type="EMBL" id="OEG70700.1"/>
    </source>
</evidence>
<protein>
    <submittedName>
        <fullName evidence="1">Uncharacterized protein</fullName>
    </submittedName>
</protein>
<organism evidence="1 2">
    <name type="scientific">Endomicrobium trichonymphae</name>
    <dbReference type="NCBI Taxonomy" id="1408204"/>
    <lineage>
        <taxon>Bacteria</taxon>
        <taxon>Pseudomonadati</taxon>
        <taxon>Elusimicrobiota</taxon>
        <taxon>Endomicrobiia</taxon>
        <taxon>Endomicrobiales</taxon>
        <taxon>Endomicrobiaceae</taxon>
        <taxon>Candidatus Endomicrobiellum</taxon>
    </lineage>
</organism>
<sequence length="59" mass="6544">MKALRKNQGLAIVGDQDAGEHGVFLPFFRQLTSALHFSLPYVQQVLSLLLLEFAGKTEV</sequence>
<dbReference type="Proteomes" id="UP000095237">
    <property type="component" value="Unassembled WGS sequence"/>
</dbReference>
<reference evidence="1 2" key="1">
    <citation type="submission" date="2015-11" db="EMBL/GenBank/DDBJ databases">
        <title>Evidence for parallel genomic evolution in an endosymbiosis of termite gut flagellates.</title>
        <authorList>
            <person name="Zheng H."/>
        </authorList>
    </citation>
    <scope>NUCLEOTIDE SEQUENCE [LARGE SCALE GENOMIC DNA]</scope>
    <source>
        <strain evidence="1 2">CET450</strain>
    </source>
</reference>
<name>A0A1E5IJL7_ENDTX</name>
<gene>
    <name evidence="1" type="ORF">ATZ36_17145</name>
</gene>
<dbReference type="EMBL" id="LNVX01000291">
    <property type="protein sequence ID" value="OEG70700.1"/>
    <property type="molecule type" value="Genomic_DNA"/>
</dbReference>